<gene>
    <name evidence="1" type="ORF">CEXT_506371</name>
</gene>
<keyword evidence="2" id="KW-1185">Reference proteome</keyword>
<dbReference type="AlphaFoldDB" id="A0AAV4RY97"/>
<proteinExistence type="predicted"/>
<protein>
    <submittedName>
        <fullName evidence="1">Uncharacterized protein</fullName>
    </submittedName>
</protein>
<dbReference type="Proteomes" id="UP001054945">
    <property type="component" value="Unassembled WGS sequence"/>
</dbReference>
<reference evidence="1 2" key="1">
    <citation type="submission" date="2021-06" db="EMBL/GenBank/DDBJ databases">
        <title>Caerostris extrusa draft genome.</title>
        <authorList>
            <person name="Kono N."/>
            <person name="Arakawa K."/>
        </authorList>
    </citation>
    <scope>NUCLEOTIDE SEQUENCE [LARGE SCALE GENOMIC DNA]</scope>
</reference>
<dbReference type="EMBL" id="BPLR01008527">
    <property type="protein sequence ID" value="GIY25346.1"/>
    <property type="molecule type" value="Genomic_DNA"/>
</dbReference>
<evidence type="ECO:0000313" key="2">
    <source>
        <dbReference type="Proteomes" id="UP001054945"/>
    </source>
</evidence>
<name>A0AAV4RY97_CAEEX</name>
<organism evidence="1 2">
    <name type="scientific">Caerostris extrusa</name>
    <name type="common">Bark spider</name>
    <name type="synonym">Caerostris bankana</name>
    <dbReference type="NCBI Taxonomy" id="172846"/>
    <lineage>
        <taxon>Eukaryota</taxon>
        <taxon>Metazoa</taxon>
        <taxon>Ecdysozoa</taxon>
        <taxon>Arthropoda</taxon>
        <taxon>Chelicerata</taxon>
        <taxon>Arachnida</taxon>
        <taxon>Araneae</taxon>
        <taxon>Araneomorphae</taxon>
        <taxon>Entelegynae</taxon>
        <taxon>Araneoidea</taxon>
        <taxon>Araneidae</taxon>
        <taxon>Caerostris</taxon>
    </lineage>
</organism>
<sequence length="129" mass="15315">MGIDILYTLGKYDKFDFDVSQLIFLPSIMKPLGRLFLWQILMPHWRMTPTTPARIRFRATEIIFHAHILMRMYPSDENSLSSSLMMINFHRYRISAKTIPGAIRSSHDLCPEMFRCDDRISFPNILYRK</sequence>
<evidence type="ECO:0000313" key="1">
    <source>
        <dbReference type="EMBL" id="GIY25346.1"/>
    </source>
</evidence>
<comment type="caution">
    <text evidence="1">The sequence shown here is derived from an EMBL/GenBank/DDBJ whole genome shotgun (WGS) entry which is preliminary data.</text>
</comment>
<accession>A0AAV4RY97</accession>